<feature type="domain" description="Microcin J25-processing protein McjB C-terminal" evidence="1">
    <location>
        <begin position="21"/>
        <end position="131"/>
    </location>
</feature>
<dbReference type="InterPro" id="IPR053521">
    <property type="entry name" value="McjB-like"/>
</dbReference>
<evidence type="ECO:0000313" key="2">
    <source>
        <dbReference type="EMBL" id="MXV21129.1"/>
    </source>
</evidence>
<dbReference type="EMBL" id="WVHK01000075">
    <property type="protein sequence ID" value="MXV21129.1"/>
    <property type="molecule type" value="Genomic_DNA"/>
</dbReference>
<comment type="caution">
    <text evidence="2">The sequence shown here is derived from an EMBL/GenBank/DDBJ whole genome shotgun (WGS) entry which is preliminary data.</text>
</comment>
<evidence type="ECO:0000259" key="1">
    <source>
        <dbReference type="Pfam" id="PF13471"/>
    </source>
</evidence>
<accession>A0A6I4YFJ3</accession>
<evidence type="ECO:0000313" key="3">
    <source>
        <dbReference type="Proteomes" id="UP000430519"/>
    </source>
</evidence>
<gene>
    <name evidence="2" type="ORF">GLX28_15980</name>
</gene>
<name>A0A6I4YFJ3_9DEIO</name>
<sequence>MARARVIELRRVKGVCVALPVAWRVRRALRRDPDLPRLLRSLERGPSTRRPCDPRELAWTVRTALRVLGVRDRGCVPAAMTLYALLSRQGSPASYVSGVRRVDGRLDGHAWVEIQGVPVAEGDLSGFTELFRFDSGHLV</sequence>
<dbReference type="Pfam" id="PF13471">
    <property type="entry name" value="Transglut_core3"/>
    <property type="match status" value="1"/>
</dbReference>
<proteinExistence type="predicted"/>
<dbReference type="AlphaFoldDB" id="A0A6I4YFJ3"/>
<dbReference type="InterPro" id="IPR032708">
    <property type="entry name" value="McjB_C"/>
</dbReference>
<dbReference type="Proteomes" id="UP000430519">
    <property type="component" value="Unassembled WGS sequence"/>
</dbReference>
<keyword evidence="3" id="KW-1185">Reference proteome</keyword>
<dbReference type="RefSeq" id="WP_160981181.1">
    <property type="nucleotide sequence ID" value="NZ_WVHK01000075.1"/>
</dbReference>
<reference evidence="2 3" key="1">
    <citation type="submission" date="2019-11" db="EMBL/GenBank/DDBJ databases">
        <title>Genome sequence of Deinococcus xianganensis Y35, AI-2 producing algicidal bacterium, isolated from lake water.</title>
        <authorList>
            <person name="Li Y."/>
        </authorList>
    </citation>
    <scope>NUCLEOTIDE SEQUENCE [LARGE SCALE GENOMIC DNA]</scope>
    <source>
        <strain evidence="2 3">Y35</strain>
    </source>
</reference>
<dbReference type="NCBIfam" id="NF033537">
    <property type="entry name" value="lasso_biosyn_B2"/>
    <property type="match status" value="1"/>
</dbReference>
<organism evidence="2 3">
    <name type="scientific">Deinococcus xianganensis</name>
    <dbReference type="NCBI Taxonomy" id="1507289"/>
    <lineage>
        <taxon>Bacteria</taxon>
        <taxon>Thermotogati</taxon>
        <taxon>Deinococcota</taxon>
        <taxon>Deinococci</taxon>
        <taxon>Deinococcales</taxon>
        <taxon>Deinococcaceae</taxon>
        <taxon>Deinococcus</taxon>
    </lineage>
</organism>
<protein>
    <submittedName>
        <fullName evidence="2">Lasso peptide biosynthesis B2 protein</fullName>
    </submittedName>
</protein>